<dbReference type="PIRSF" id="PIRSF006276">
    <property type="entry name" value="UspA"/>
    <property type="match status" value="1"/>
</dbReference>
<dbReference type="RefSeq" id="WP_066228094.1">
    <property type="nucleotide sequence ID" value="NZ_JARTFQ010000005.1"/>
</dbReference>
<proteinExistence type="inferred from homology"/>
<reference evidence="4 5" key="1">
    <citation type="submission" date="2023-03" db="EMBL/GenBank/DDBJ databases">
        <title>Bacillus Genome Sequencing.</title>
        <authorList>
            <person name="Dunlap C."/>
        </authorList>
    </citation>
    <scope>NUCLEOTIDE SEQUENCE [LARGE SCALE GENOMIC DNA]</scope>
    <source>
        <strain evidence="4 5">NRS-1717</strain>
    </source>
</reference>
<dbReference type="Pfam" id="PF00582">
    <property type="entry name" value="Usp"/>
    <property type="match status" value="1"/>
</dbReference>
<dbReference type="GeneID" id="301140705"/>
<dbReference type="PRINTS" id="PR01438">
    <property type="entry name" value="UNVRSLSTRESS"/>
</dbReference>
<dbReference type="InterPro" id="IPR006015">
    <property type="entry name" value="Universal_stress_UspA"/>
</dbReference>
<feature type="domain" description="UspA" evidence="3">
    <location>
        <begin position="1"/>
        <end position="139"/>
    </location>
</feature>
<comment type="subcellular location">
    <subcellularLocation>
        <location evidence="2">Cytoplasm</location>
    </subcellularLocation>
</comment>
<dbReference type="Gene3D" id="3.40.50.620">
    <property type="entry name" value="HUPs"/>
    <property type="match status" value="1"/>
</dbReference>
<dbReference type="EMBL" id="JARTFS010000001">
    <property type="protein sequence ID" value="MED4400105.1"/>
    <property type="molecule type" value="Genomic_DNA"/>
</dbReference>
<dbReference type="PANTHER" id="PTHR46268:SF6">
    <property type="entry name" value="UNIVERSAL STRESS PROTEIN UP12"/>
    <property type="match status" value="1"/>
</dbReference>
<evidence type="ECO:0000313" key="5">
    <source>
        <dbReference type="Proteomes" id="UP001342826"/>
    </source>
</evidence>
<keyword evidence="2" id="KW-0963">Cytoplasm</keyword>
<evidence type="ECO:0000259" key="3">
    <source>
        <dbReference type="Pfam" id="PF00582"/>
    </source>
</evidence>
<evidence type="ECO:0000256" key="1">
    <source>
        <dbReference type="ARBA" id="ARBA00008791"/>
    </source>
</evidence>
<protein>
    <recommendedName>
        <fullName evidence="2">Universal stress protein</fullName>
    </recommendedName>
</protein>
<sequence>MYNKILLAVDGSQNSKLALKHAVQLAEGNNDATVELIYVVNLNEMKITALQTLNQQDLNHTLEEKKEELDRLIKDSGIAYKVTILLGDAGPSIVDYANKNDFDVIVMGKRGLNPMQAFVLGSVSHQVIQRANCPVLIVK</sequence>
<keyword evidence="5" id="KW-1185">Reference proteome</keyword>
<dbReference type="CDD" id="cd00293">
    <property type="entry name" value="USP-like"/>
    <property type="match status" value="1"/>
</dbReference>
<gene>
    <name evidence="4" type="ORF">P9271_01875</name>
</gene>
<comment type="similarity">
    <text evidence="1 2">Belongs to the universal stress protein A family.</text>
</comment>
<comment type="caution">
    <text evidence="4">The sequence shown here is derived from an EMBL/GenBank/DDBJ whole genome shotgun (WGS) entry which is preliminary data.</text>
</comment>
<organism evidence="4 5">
    <name type="scientific">Metabacillus fastidiosus</name>
    <dbReference type="NCBI Taxonomy" id="1458"/>
    <lineage>
        <taxon>Bacteria</taxon>
        <taxon>Bacillati</taxon>
        <taxon>Bacillota</taxon>
        <taxon>Bacilli</taxon>
        <taxon>Bacillales</taxon>
        <taxon>Bacillaceae</taxon>
        <taxon>Metabacillus</taxon>
    </lineage>
</organism>
<accession>A0ABU6NT85</accession>
<dbReference type="InterPro" id="IPR006016">
    <property type="entry name" value="UspA"/>
</dbReference>
<dbReference type="InterPro" id="IPR014729">
    <property type="entry name" value="Rossmann-like_a/b/a_fold"/>
</dbReference>
<evidence type="ECO:0000313" key="4">
    <source>
        <dbReference type="EMBL" id="MED4400105.1"/>
    </source>
</evidence>
<dbReference type="PANTHER" id="PTHR46268">
    <property type="entry name" value="STRESS RESPONSE PROTEIN NHAX"/>
    <property type="match status" value="1"/>
</dbReference>
<name>A0ABU6NT85_9BACI</name>
<evidence type="ECO:0000256" key="2">
    <source>
        <dbReference type="PIRNR" id="PIRNR006276"/>
    </source>
</evidence>
<dbReference type="Proteomes" id="UP001342826">
    <property type="component" value="Unassembled WGS sequence"/>
</dbReference>
<dbReference type="SUPFAM" id="SSF52402">
    <property type="entry name" value="Adenine nucleotide alpha hydrolases-like"/>
    <property type="match status" value="1"/>
</dbReference>